<evidence type="ECO:0000313" key="2">
    <source>
        <dbReference type="EMBL" id="CAA9410185.1"/>
    </source>
</evidence>
<dbReference type="AlphaFoldDB" id="A0A6J4PG99"/>
<feature type="compositionally biased region" description="Low complexity" evidence="1">
    <location>
        <begin position="1"/>
        <end position="20"/>
    </location>
</feature>
<gene>
    <name evidence="2" type="ORF">AVDCRST_MAG35-1390</name>
</gene>
<organism evidence="2">
    <name type="scientific">uncultured Quadrisphaera sp</name>
    <dbReference type="NCBI Taxonomy" id="904978"/>
    <lineage>
        <taxon>Bacteria</taxon>
        <taxon>Bacillati</taxon>
        <taxon>Actinomycetota</taxon>
        <taxon>Actinomycetes</taxon>
        <taxon>Kineosporiales</taxon>
        <taxon>Kineosporiaceae</taxon>
        <taxon>Quadrisphaera</taxon>
        <taxon>environmental samples</taxon>
    </lineage>
</organism>
<accession>A0A6J4PG99</accession>
<dbReference type="EMBL" id="CADCUY010000285">
    <property type="protein sequence ID" value="CAA9410185.1"/>
    <property type="molecule type" value="Genomic_DNA"/>
</dbReference>
<name>A0A6J4PG99_9ACTN</name>
<feature type="region of interest" description="Disordered" evidence="1">
    <location>
        <begin position="1"/>
        <end position="52"/>
    </location>
</feature>
<sequence>MPHAGPAVVRRARGAPVQVRADAHRAPRGWRGPETACAGETVVADPAPGGRP</sequence>
<protein>
    <submittedName>
        <fullName evidence="2">Uncharacterized protein</fullName>
    </submittedName>
</protein>
<reference evidence="2" key="1">
    <citation type="submission" date="2020-02" db="EMBL/GenBank/DDBJ databases">
        <authorList>
            <person name="Meier V. D."/>
        </authorList>
    </citation>
    <scope>NUCLEOTIDE SEQUENCE</scope>
    <source>
        <strain evidence="2">AVDCRST_MAG35</strain>
    </source>
</reference>
<evidence type="ECO:0000256" key="1">
    <source>
        <dbReference type="SAM" id="MobiDB-lite"/>
    </source>
</evidence>
<proteinExistence type="predicted"/>